<comment type="subcellular location">
    <subcellularLocation>
        <location evidence="2">Cell membrane</location>
    </subcellularLocation>
    <subcellularLocation>
        <location evidence="1">Membrane</location>
        <topology evidence="1">Single-pass membrane protein</topology>
    </subcellularLocation>
</comment>
<sequence length="810" mass="87298">MTNIPETGRSSRVQIRLVVIQVLVLSLLGTLGGRLWYLQIREGAEYAKEASGNHVQQVVQPAVRGSILDARGVALADNETRLVVSASRTDLMKMPDDGKAVLTKLAGVLDMAPKEVMEKVRLCDAKTPQPCWNGSPYQPIPITDEATAKQALQIRERAEDFPGITAEPQAVRRYAGPGKSNTAQVLGYLSPVTDEEITKAQDTESPYLRSDMVGRSGLERQYDKQLRGKAGVTRYEVDKLGRVIGQAEADPAQPGANLVTSIDARVQRVAEYELNEAMKAARKEHDRNTNRNYEADSGAVVVMEAKTGRVVAMASNPSYDPNAWVGGISSKDYARLTGKNSNYPLLNRAIQGQSAPGSIFKVIPTAAAINAGYSFDGPYECSSSYSIGGQVFKNFESQSFGGISLGRALEVSCDTVFYRLSHEEWKRDGGNKPKKNAKDWFYKTAHQFGLGQETGIDLPNEVTGRVPDRQWKADYWKANKDAWCRTGKKGGSYAEQIAYENCLEGNRLRAGDSVNYSIGQGDTLVTPIQMASIYAAISNGGTMHSPTVGKAVISPDGRTVTEIKPEAQGKLPMTKTTLKRIDEALEGVATRGTAAWRFGGWPQDKIPMHAKTGTAEVYGKQTTSWFATYTKDYAIVMTIAQGGTGSGASGPAVRNIYNALYGVSPDGEIDEKKALLPTPQKKLPAIRTDGTIASPKIAKDPVKELQAAQEAAQEGEGTPDGGQAPDDGQQDGTVNTPPPANRDTRRRNARRGRGRQTGGPGEDGPGEDGCSRAGRPADGRSPAGPPHRGAPPRATAPRRPRGQAQRRSAP</sequence>
<evidence type="ECO:0000256" key="12">
    <source>
        <dbReference type="ARBA" id="ARBA00023136"/>
    </source>
</evidence>
<dbReference type="PANTHER" id="PTHR30627">
    <property type="entry name" value="PEPTIDOGLYCAN D,D-TRANSPEPTIDASE"/>
    <property type="match status" value="1"/>
</dbReference>
<dbReference type="InterPro" id="IPR036138">
    <property type="entry name" value="PBP_dimer_sf"/>
</dbReference>
<dbReference type="RefSeq" id="WP_164337674.1">
    <property type="nucleotide sequence ID" value="NZ_JAAGMD010000234.1"/>
</dbReference>
<dbReference type="SUPFAM" id="SSF56519">
    <property type="entry name" value="Penicillin binding protein dimerisation domain"/>
    <property type="match status" value="1"/>
</dbReference>
<protein>
    <submittedName>
        <fullName evidence="18">Penicillin-binding protein 2</fullName>
        <ecNumber evidence="18">3.4.16.4</ecNumber>
    </submittedName>
</protein>
<dbReference type="NCBIfam" id="TIGR03423">
    <property type="entry name" value="pbp2_mrdA"/>
    <property type="match status" value="1"/>
</dbReference>
<gene>
    <name evidence="18" type="primary">mrdA</name>
    <name evidence="18" type="ORF">G3I53_08640</name>
</gene>
<evidence type="ECO:0000256" key="9">
    <source>
        <dbReference type="ARBA" id="ARBA00022960"/>
    </source>
</evidence>
<dbReference type="AlphaFoldDB" id="A0A6G3QRK8"/>
<evidence type="ECO:0000256" key="10">
    <source>
        <dbReference type="ARBA" id="ARBA00022984"/>
    </source>
</evidence>
<keyword evidence="7 15" id="KW-0812">Transmembrane</keyword>
<keyword evidence="6" id="KW-0645">Protease</keyword>
<dbReference type="SUPFAM" id="SSF56601">
    <property type="entry name" value="beta-lactamase/transpeptidase-like"/>
    <property type="match status" value="1"/>
</dbReference>
<keyword evidence="8 18" id="KW-0378">Hydrolase</keyword>
<keyword evidence="5" id="KW-0997">Cell inner membrane</keyword>
<dbReference type="Pfam" id="PF00905">
    <property type="entry name" value="Transpeptidase"/>
    <property type="match status" value="1"/>
</dbReference>
<dbReference type="InterPro" id="IPR001460">
    <property type="entry name" value="PCN-bd_Tpept"/>
</dbReference>
<dbReference type="EC" id="3.4.16.4" evidence="18"/>
<evidence type="ECO:0000256" key="15">
    <source>
        <dbReference type="SAM" id="Phobius"/>
    </source>
</evidence>
<keyword evidence="4" id="KW-1003">Cell membrane</keyword>
<proteinExistence type="inferred from homology"/>
<evidence type="ECO:0000256" key="7">
    <source>
        <dbReference type="ARBA" id="ARBA00022692"/>
    </source>
</evidence>
<dbReference type="InterPro" id="IPR017790">
    <property type="entry name" value="Penicillin-binding_protein_2"/>
</dbReference>
<organism evidence="18">
    <name type="scientific">Streptomyces sp. SID14436</name>
    <dbReference type="NCBI Taxonomy" id="2706070"/>
    <lineage>
        <taxon>Bacteria</taxon>
        <taxon>Bacillati</taxon>
        <taxon>Actinomycetota</taxon>
        <taxon>Actinomycetes</taxon>
        <taxon>Kitasatosporales</taxon>
        <taxon>Streptomycetaceae</taxon>
        <taxon>Streptomyces</taxon>
    </lineage>
</organism>
<keyword evidence="9" id="KW-0133">Cell shape</keyword>
<dbReference type="GO" id="GO:0008658">
    <property type="term" value="F:penicillin binding"/>
    <property type="evidence" value="ECO:0007669"/>
    <property type="project" value="InterPro"/>
</dbReference>
<dbReference type="EMBL" id="JAAGMD010000234">
    <property type="protein sequence ID" value="NEA86106.1"/>
    <property type="molecule type" value="Genomic_DNA"/>
</dbReference>
<dbReference type="Gene3D" id="3.90.1310.10">
    <property type="entry name" value="Penicillin-binding protein 2a (Domain 2)"/>
    <property type="match status" value="1"/>
</dbReference>
<dbReference type="InterPro" id="IPR005311">
    <property type="entry name" value="PBP_dimer"/>
</dbReference>
<dbReference type="GO" id="GO:0071555">
    <property type="term" value="P:cell wall organization"/>
    <property type="evidence" value="ECO:0007669"/>
    <property type="project" value="UniProtKB-KW"/>
</dbReference>
<evidence type="ECO:0000256" key="3">
    <source>
        <dbReference type="ARBA" id="ARBA00007171"/>
    </source>
</evidence>
<evidence type="ECO:0000313" key="18">
    <source>
        <dbReference type="EMBL" id="NEA86106.1"/>
    </source>
</evidence>
<accession>A0A6G3QRK8</accession>
<evidence type="ECO:0000256" key="14">
    <source>
        <dbReference type="SAM" id="MobiDB-lite"/>
    </source>
</evidence>
<evidence type="ECO:0000256" key="2">
    <source>
        <dbReference type="ARBA" id="ARBA00004236"/>
    </source>
</evidence>
<keyword evidence="13" id="KW-0961">Cell wall biogenesis/degradation</keyword>
<evidence type="ECO:0000256" key="13">
    <source>
        <dbReference type="ARBA" id="ARBA00023316"/>
    </source>
</evidence>
<dbReference type="Gene3D" id="3.40.710.10">
    <property type="entry name" value="DD-peptidase/beta-lactamase superfamily"/>
    <property type="match status" value="1"/>
</dbReference>
<evidence type="ECO:0000259" key="16">
    <source>
        <dbReference type="Pfam" id="PF00905"/>
    </source>
</evidence>
<comment type="caution">
    <text evidence="18">The sequence shown here is derived from an EMBL/GenBank/DDBJ whole genome shotgun (WGS) entry which is preliminary data.</text>
</comment>
<evidence type="ECO:0000256" key="11">
    <source>
        <dbReference type="ARBA" id="ARBA00022989"/>
    </source>
</evidence>
<evidence type="ECO:0000256" key="5">
    <source>
        <dbReference type="ARBA" id="ARBA00022519"/>
    </source>
</evidence>
<evidence type="ECO:0000259" key="17">
    <source>
        <dbReference type="Pfam" id="PF03717"/>
    </source>
</evidence>
<dbReference type="GO" id="GO:0006508">
    <property type="term" value="P:proteolysis"/>
    <property type="evidence" value="ECO:0007669"/>
    <property type="project" value="UniProtKB-KW"/>
</dbReference>
<keyword evidence="11 15" id="KW-1133">Transmembrane helix</keyword>
<dbReference type="GO" id="GO:0008360">
    <property type="term" value="P:regulation of cell shape"/>
    <property type="evidence" value="ECO:0007669"/>
    <property type="project" value="UniProtKB-KW"/>
</dbReference>
<keyword evidence="18" id="KW-0121">Carboxypeptidase</keyword>
<name>A0A6G3QRK8_9ACTN</name>
<comment type="similarity">
    <text evidence="3">Belongs to the transpeptidase family.</text>
</comment>
<dbReference type="PANTHER" id="PTHR30627:SF2">
    <property type="entry name" value="PEPTIDOGLYCAN D,D-TRANSPEPTIDASE MRDA"/>
    <property type="match status" value="1"/>
</dbReference>
<dbReference type="GO" id="GO:0071972">
    <property type="term" value="F:peptidoglycan L,D-transpeptidase activity"/>
    <property type="evidence" value="ECO:0007669"/>
    <property type="project" value="TreeGrafter"/>
</dbReference>
<evidence type="ECO:0000256" key="8">
    <source>
        <dbReference type="ARBA" id="ARBA00022801"/>
    </source>
</evidence>
<dbReference type="GO" id="GO:0009252">
    <property type="term" value="P:peptidoglycan biosynthetic process"/>
    <property type="evidence" value="ECO:0007669"/>
    <property type="project" value="UniProtKB-KW"/>
</dbReference>
<evidence type="ECO:0000256" key="1">
    <source>
        <dbReference type="ARBA" id="ARBA00004167"/>
    </source>
</evidence>
<feature type="compositionally biased region" description="Low complexity" evidence="14">
    <location>
        <begin position="706"/>
        <end position="735"/>
    </location>
</feature>
<dbReference type="InterPro" id="IPR050515">
    <property type="entry name" value="Beta-lactam/transpept"/>
</dbReference>
<feature type="region of interest" description="Disordered" evidence="14">
    <location>
        <begin position="686"/>
        <end position="810"/>
    </location>
</feature>
<dbReference type="GO" id="GO:0005886">
    <property type="term" value="C:plasma membrane"/>
    <property type="evidence" value="ECO:0007669"/>
    <property type="project" value="UniProtKB-SubCell"/>
</dbReference>
<feature type="domain" description="Penicillin-binding protein transpeptidase" evidence="16">
    <location>
        <begin position="298"/>
        <end position="657"/>
    </location>
</feature>
<feature type="transmembrane region" description="Helical" evidence="15">
    <location>
        <begin position="17"/>
        <end position="37"/>
    </location>
</feature>
<evidence type="ECO:0000256" key="6">
    <source>
        <dbReference type="ARBA" id="ARBA00022670"/>
    </source>
</evidence>
<dbReference type="Pfam" id="PF03717">
    <property type="entry name" value="PBP_dimer"/>
    <property type="match status" value="1"/>
</dbReference>
<keyword evidence="10" id="KW-0573">Peptidoglycan synthesis</keyword>
<feature type="compositionally biased region" description="Basic residues" evidence="14">
    <location>
        <begin position="744"/>
        <end position="754"/>
    </location>
</feature>
<feature type="domain" description="Penicillin-binding protein dimerisation" evidence="17">
    <location>
        <begin position="60"/>
        <end position="246"/>
    </location>
</feature>
<reference evidence="18" key="1">
    <citation type="submission" date="2020-01" db="EMBL/GenBank/DDBJ databases">
        <title>Insect and environment-associated Actinomycetes.</title>
        <authorList>
            <person name="Currrie C."/>
            <person name="Chevrette M."/>
            <person name="Carlson C."/>
            <person name="Stubbendieck R."/>
            <person name="Wendt-Pienkowski E."/>
        </authorList>
    </citation>
    <scope>NUCLEOTIDE SEQUENCE</scope>
    <source>
        <strain evidence="18">SID14436</strain>
    </source>
</reference>
<keyword evidence="12 15" id="KW-0472">Membrane</keyword>
<dbReference type="GO" id="GO:0009002">
    <property type="term" value="F:serine-type D-Ala-D-Ala carboxypeptidase activity"/>
    <property type="evidence" value="ECO:0007669"/>
    <property type="project" value="UniProtKB-EC"/>
</dbReference>
<evidence type="ECO:0000256" key="4">
    <source>
        <dbReference type="ARBA" id="ARBA00022475"/>
    </source>
</evidence>
<dbReference type="InterPro" id="IPR012338">
    <property type="entry name" value="Beta-lactam/transpept-like"/>
</dbReference>